<name>A6IZU7_RAT</name>
<organism evidence="1 2">
    <name type="scientific">Rattus norvegicus</name>
    <name type="common">Rat</name>
    <dbReference type="NCBI Taxonomy" id="10116"/>
    <lineage>
        <taxon>Eukaryota</taxon>
        <taxon>Metazoa</taxon>
        <taxon>Chordata</taxon>
        <taxon>Craniata</taxon>
        <taxon>Vertebrata</taxon>
        <taxon>Euteleostomi</taxon>
        <taxon>Mammalia</taxon>
        <taxon>Eutheria</taxon>
        <taxon>Euarchontoglires</taxon>
        <taxon>Glires</taxon>
        <taxon>Rodentia</taxon>
        <taxon>Myomorpha</taxon>
        <taxon>Muroidea</taxon>
        <taxon>Muridae</taxon>
        <taxon>Murinae</taxon>
        <taxon>Rattus</taxon>
    </lineage>
</organism>
<dbReference type="EMBL" id="CH473972">
    <property type="protein sequence ID" value="EDL92775.1"/>
    <property type="molecule type" value="Genomic_DNA"/>
</dbReference>
<protein>
    <submittedName>
        <fullName evidence="1">RCG51151</fullName>
    </submittedName>
</protein>
<evidence type="ECO:0000313" key="2">
    <source>
        <dbReference type="Proteomes" id="UP000234681"/>
    </source>
</evidence>
<accession>A6IZU7</accession>
<reference evidence="2" key="1">
    <citation type="submission" date="2005-09" db="EMBL/GenBank/DDBJ databases">
        <authorList>
            <person name="Mural R.J."/>
            <person name="Li P.W."/>
            <person name="Adams M.D."/>
            <person name="Amanatides P.G."/>
            <person name="Baden-Tillson H."/>
            <person name="Barnstead M."/>
            <person name="Chin S.H."/>
            <person name="Dew I."/>
            <person name="Evans C.A."/>
            <person name="Ferriera S."/>
            <person name="Flanigan M."/>
            <person name="Fosler C."/>
            <person name="Glodek A."/>
            <person name="Gu Z."/>
            <person name="Holt R.A."/>
            <person name="Jennings D."/>
            <person name="Kraft C.L."/>
            <person name="Lu F."/>
            <person name="Nguyen T."/>
            <person name="Nusskern D.R."/>
            <person name="Pfannkoch C.M."/>
            <person name="Sitter C."/>
            <person name="Sutton G.G."/>
            <person name="Venter J.C."/>
            <person name="Wang Z."/>
            <person name="Woodage T."/>
            <person name="Zheng X.H."/>
            <person name="Zhong F."/>
        </authorList>
    </citation>
    <scope>NUCLEOTIDE SEQUENCE [LARGE SCALE GENOMIC DNA]</scope>
    <source>
        <strain>BN</strain>
        <strain evidence="2">Sprague-Dawley</strain>
    </source>
</reference>
<proteinExistence type="predicted"/>
<dbReference type="Proteomes" id="UP000234681">
    <property type="component" value="Chromosome 19"/>
</dbReference>
<dbReference type="AlphaFoldDB" id="A6IZU7"/>
<sequence length="36" mass="4255">MLHNYLCCMETSINISENHIFASMQYENCPPKKNCF</sequence>
<gene>
    <name evidence="1" type="ORF">rCG_51151</name>
</gene>
<evidence type="ECO:0000313" key="1">
    <source>
        <dbReference type="EMBL" id="EDL92775.1"/>
    </source>
</evidence>